<name>A0ABZ1C5X8_9BACT</name>
<dbReference type="Proteomes" id="UP000738431">
    <property type="component" value="Chromosome"/>
</dbReference>
<dbReference type="InterPro" id="IPR013783">
    <property type="entry name" value="Ig-like_fold"/>
</dbReference>
<dbReference type="InterPro" id="IPR029000">
    <property type="entry name" value="Cyclophilin-like_dom_sf"/>
</dbReference>
<dbReference type="Gene3D" id="2.60.40.1080">
    <property type="match status" value="1"/>
</dbReference>
<dbReference type="EMBL" id="CP139781">
    <property type="protein sequence ID" value="WRQ87004.1"/>
    <property type="molecule type" value="Genomic_DNA"/>
</dbReference>
<proteinExistence type="predicted"/>
<dbReference type="SMART" id="SM00409">
    <property type="entry name" value="IG"/>
    <property type="match status" value="1"/>
</dbReference>
<dbReference type="PROSITE" id="PS50072">
    <property type="entry name" value="CSA_PPIASE_2"/>
    <property type="match status" value="1"/>
</dbReference>
<dbReference type="RefSeq" id="WP_221029581.1">
    <property type="nucleotide sequence ID" value="NZ_CP139781.1"/>
</dbReference>
<feature type="domain" description="PPIase cyclophilin-type" evidence="5">
    <location>
        <begin position="77"/>
        <end position="226"/>
    </location>
</feature>
<evidence type="ECO:0000256" key="1">
    <source>
        <dbReference type="ARBA" id="ARBA00013194"/>
    </source>
</evidence>
<dbReference type="Gene3D" id="2.40.100.10">
    <property type="entry name" value="Cyclophilin-like"/>
    <property type="match status" value="1"/>
</dbReference>
<dbReference type="GO" id="GO:0003755">
    <property type="term" value="F:peptidyl-prolyl cis-trans isomerase activity"/>
    <property type="evidence" value="ECO:0007669"/>
    <property type="project" value="UniProtKB-EC"/>
</dbReference>
<dbReference type="InterPro" id="IPR003599">
    <property type="entry name" value="Ig_sub"/>
</dbReference>
<gene>
    <name evidence="6" type="ORF">K1X11_019495</name>
</gene>
<protein>
    <recommendedName>
        <fullName evidence="1">peptidylprolyl isomerase</fullName>
        <ecNumber evidence="1">5.2.1.8</ecNumber>
    </recommendedName>
</protein>
<evidence type="ECO:0000256" key="3">
    <source>
        <dbReference type="ARBA" id="ARBA00023235"/>
    </source>
</evidence>
<feature type="chain" id="PRO_5047117332" description="peptidylprolyl isomerase" evidence="4">
    <location>
        <begin position="24"/>
        <end position="687"/>
    </location>
</feature>
<evidence type="ECO:0000313" key="6">
    <source>
        <dbReference type="EMBL" id="WRQ87004.1"/>
    </source>
</evidence>
<evidence type="ECO:0000313" key="7">
    <source>
        <dbReference type="Proteomes" id="UP000738431"/>
    </source>
</evidence>
<evidence type="ECO:0000256" key="4">
    <source>
        <dbReference type="SAM" id="SignalP"/>
    </source>
</evidence>
<sequence>MKRPEFRFALLSAALALATGLTAQDRPLPTGAVPVVSSAIPDQSGQVGGATVSVDLREHLDLNTERTGFVRFDTTFGKLDVELLPDHAPLNAANFLTYVRAGHYDGTIIHRTAFFDAQDNLPEIVQGGGYTPENPPQYKTPNDPVVLEYSHPNERGTLAAARTQVADSATSQWYFNTSDNTTGLGQTDGQGGYSVFGKTVGSGMAVVDTMGLVNTFAYNTILTDLPLRFFSGGPLTEQNFVNIFSVYEVPLYPAAAGDEAVLNFSATSSDESVVMVTVDGSNLILTPVSAGNATITVAAETISEDRVEDSFVFASTGLGIAQQPQSQDVSAGASATFTVDAPAANGTNTYQWYVFRSGMAEPAVIAGATGASYTVNNVQAANMGAYFVRVTNGGDTVQSDAALLTLTGGTSRLSNLSTRGRIPAGGSLTPGFVLTGDGNKPLVVRAVGPTLIDFGLTAGLLDPTMDIIPQGLSESVVSNDNWGDAANAATLVTTSNQLGAFPLTAASLDAALLTDVALPNSNNNRGYTVRIQSTDAAASGIALAEVYDPEALGAATRLVNVSALGYSGTGDDALVPGFVIEGSGAKTMLIRVVGPSLEQFNVGGRMADPRLTIVPLQQSFAVAANDNWGGTDALKTAFGTTGAFSFSGDASLDAAVLVRLPPGGYTVVVAGAAGGTGQVLVEAYDVQ</sequence>
<dbReference type="InterPro" id="IPR044665">
    <property type="entry name" value="E_coli_cyclophilin_A-like"/>
</dbReference>
<dbReference type="EC" id="5.2.1.8" evidence="1"/>
<evidence type="ECO:0000256" key="2">
    <source>
        <dbReference type="ARBA" id="ARBA00023110"/>
    </source>
</evidence>
<accession>A0ABZ1C5X8</accession>
<keyword evidence="7" id="KW-1185">Reference proteome</keyword>
<evidence type="ECO:0000259" key="5">
    <source>
        <dbReference type="PROSITE" id="PS50072"/>
    </source>
</evidence>
<keyword evidence="4" id="KW-0732">Signal</keyword>
<dbReference type="InterPro" id="IPR036179">
    <property type="entry name" value="Ig-like_dom_sf"/>
</dbReference>
<dbReference type="SUPFAM" id="SSF50891">
    <property type="entry name" value="Cyclophilin-like"/>
    <property type="match status" value="1"/>
</dbReference>
<keyword evidence="3 6" id="KW-0413">Isomerase</keyword>
<dbReference type="PANTHER" id="PTHR43246">
    <property type="entry name" value="PEPTIDYL-PROLYL CIS-TRANS ISOMERASE CYP38, CHLOROPLASTIC"/>
    <property type="match status" value="1"/>
</dbReference>
<organism evidence="6 7">
    <name type="scientific">Actomonas aquatica</name>
    <dbReference type="NCBI Taxonomy" id="2866162"/>
    <lineage>
        <taxon>Bacteria</taxon>
        <taxon>Pseudomonadati</taxon>
        <taxon>Verrucomicrobiota</taxon>
        <taxon>Opitutia</taxon>
        <taxon>Opitutales</taxon>
        <taxon>Opitutaceae</taxon>
        <taxon>Actomonas</taxon>
    </lineage>
</organism>
<feature type="signal peptide" evidence="4">
    <location>
        <begin position="1"/>
        <end position="23"/>
    </location>
</feature>
<keyword evidence="2" id="KW-0697">Rotamase</keyword>
<dbReference type="Gene3D" id="2.60.40.10">
    <property type="entry name" value="Immunoglobulins"/>
    <property type="match status" value="1"/>
</dbReference>
<dbReference type="InterPro" id="IPR002130">
    <property type="entry name" value="Cyclophilin-type_PPIase_dom"/>
</dbReference>
<reference evidence="6 7" key="1">
    <citation type="submission" date="2021-08" db="EMBL/GenBank/DDBJ databases">
        <authorList>
            <person name="Zhang D."/>
            <person name="Zhang A."/>
            <person name="Wang L."/>
        </authorList>
    </citation>
    <scope>NUCLEOTIDE SEQUENCE [LARGE SCALE GENOMIC DNA]</scope>
    <source>
        <strain evidence="6 7">WL0086</strain>
    </source>
</reference>
<reference evidence="6 7" key="2">
    <citation type="submission" date="2023-12" db="EMBL/GenBank/DDBJ databases">
        <title>Description of an unclassified Opitutus bacterium of Verrucomicrobiota.</title>
        <authorList>
            <person name="Zhang D.-F."/>
        </authorList>
    </citation>
    <scope>NUCLEOTIDE SEQUENCE [LARGE SCALE GENOMIC DNA]</scope>
    <source>
        <strain evidence="6 7">WL0086</strain>
    </source>
</reference>
<dbReference type="Pfam" id="PF00160">
    <property type="entry name" value="Pro_isomerase"/>
    <property type="match status" value="1"/>
</dbReference>
<dbReference type="SUPFAM" id="SSF48726">
    <property type="entry name" value="Immunoglobulin"/>
    <property type="match status" value="1"/>
</dbReference>